<dbReference type="InterPro" id="IPR003593">
    <property type="entry name" value="AAA+_ATPase"/>
</dbReference>
<evidence type="ECO:0000256" key="4">
    <source>
        <dbReference type="ARBA" id="ARBA00022741"/>
    </source>
</evidence>
<proteinExistence type="inferred from homology"/>
<dbReference type="Pfam" id="PF00005">
    <property type="entry name" value="ABC_tran"/>
    <property type="match status" value="1"/>
</dbReference>
<dbReference type="PANTHER" id="PTHR42788:SF17">
    <property type="entry name" value="ALIPHATIC SULFONATES IMPORT ATP-BINDING PROTEIN SSUB"/>
    <property type="match status" value="1"/>
</dbReference>
<protein>
    <submittedName>
        <fullName evidence="9">Sulfonate transport system ATP-binding protein</fullName>
    </submittedName>
</protein>
<dbReference type="PROSITE" id="PS50893">
    <property type="entry name" value="ABC_TRANSPORTER_2"/>
    <property type="match status" value="1"/>
</dbReference>
<reference evidence="10" key="1">
    <citation type="submission" date="2017-02" db="EMBL/GenBank/DDBJ databases">
        <authorList>
            <person name="Varghese N."/>
            <person name="Submissions S."/>
        </authorList>
    </citation>
    <scope>NUCLEOTIDE SEQUENCE [LARGE SCALE GENOMIC DNA]</scope>
    <source>
        <strain evidence="10">ATCC 27094</strain>
    </source>
</reference>
<dbReference type="InterPro" id="IPR027417">
    <property type="entry name" value="P-loop_NTPase"/>
</dbReference>
<dbReference type="OrthoDB" id="7336028at2"/>
<evidence type="ECO:0000256" key="6">
    <source>
        <dbReference type="ARBA" id="ARBA00022967"/>
    </source>
</evidence>
<dbReference type="AlphaFoldDB" id="A0A1T4NV47"/>
<keyword evidence="6" id="KW-1278">Translocase</keyword>
<dbReference type="RefSeq" id="WP_085934147.1">
    <property type="nucleotide sequence ID" value="NZ_FUWJ01000002.1"/>
</dbReference>
<dbReference type="SUPFAM" id="SSF52540">
    <property type="entry name" value="P-loop containing nucleoside triphosphate hydrolases"/>
    <property type="match status" value="1"/>
</dbReference>
<dbReference type="InterPro" id="IPR017871">
    <property type="entry name" value="ABC_transporter-like_CS"/>
</dbReference>
<evidence type="ECO:0000259" key="8">
    <source>
        <dbReference type="PROSITE" id="PS50893"/>
    </source>
</evidence>
<accession>A0A1T4NV47</accession>
<evidence type="ECO:0000256" key="5">
    <source>
        <dbReference type="ARBA" id="ARBA00022840"/>
    </source>
</evidence>
<dbReference type="GO" id="GO:0005524">
    <property type="term" value="F:ATP binding"/>
    <property type="evidence" value="ECO:0007669"/>
    <property type="project" value="UniProtKB-KW"/>
</dbReference>
<keyword evidence="10" id="KW-1185">Reference proteome</keyword>
<dbReference type="InterPro" id="IPR003439">
    <property type="entry name" value="ABC_transporter-like_ATP-bd"/>
</dbReference>
<evidence type="ECO:0000256" key="1">
    <source>
        <dbReference type="ARBA" id="ARBA00005417"/>
    </source>
</evidence>
<keyword evidence="7" id="KW-0472">Membrane</keyword>
<dbReference type="EMBL" id="FUWJ01000002">
    <property type="protein sequence ID" value="SJZ83045.1"/>
    <property type="molecule type" value="Genomic_DNA"/>
</dbReference>
<keyword evidence="3" id="KW-1003">Cell membrane</keyword>
<dbReference type="GO" id="GO:0016887">
    <property type="term" value="F:ATP hydrolysis activity"/>
    <property type="evidence" value="ECO:0007669"/>
    <property type="project" value="InterPro"/>
</dbReference>
<evidence type="ECO:0000313" key="10">
    <source>
        <dbReference type="Proteomes" id="UP000190092"/>
    </source>
</evidence>
<gene>
    <name evidence="9" type="ORF">SAMN02745126_02467</name>
</gene>
<organism evidence="9 10">
    <name type="scientific">Enhydrobacter aerosaccus</name>
    <dbReference type="NCBI Taxonomy" id="225324"/>
    <lineage>
        <taxon>Bacteria</taxon>
        <taxon>Pseudomonadati</taxon>
        <taxon>Pseudomonadota</taxon>
        <taxon>Alphaproteobacteria</taxon>
        <taxon>Hyphomicrobiales</taxon>
        <taxon>Enhydrobacter</taxon>
    </lineage>
</organism>
<evidence type="ECO:0000256" key="7">
    <source>
        <dbReference type="ARBA" id="ARBA00023136"/>
    </source>
</evidence>
<evidence type="ECO:0000256" key="3">
    <source>
        <dbReference type="ARBA" id="ARBA00022475"/>
    </source>
</evidence>
<dbReference type="Gene3D" id="3.40.50.300">
    <property type="entry name" value="P-loop containing nucleotide triphosphate hydrolases"/>
    <property type="match status" value="1"/>
</dbReference>
<evidence type="ECO:0000256" key="2">
    <source>
        <dbReference type="ARBA" id="ARBA00022448"/>
    </source>
</evidence>
<keyword evidence="2" id="KW-0813">Transport</keyword>
<comment type="similarity">
    <text evidence="1">Belongs to the ABC transporter superfamily.</text>
</comment>
<evidence type="ECO:0000313" key="9">
    <source>
        <dbReference type="EMBL" id="SJZ83045.1"/>
    </source>
</evidence>
<name>A0A1T4NV47_9HYPH</name>
<dbReference type="STRING" id="225324.SAMN02745126_02467"/>
<dbReference type="SMART" id="SM00382">
    <property type="entry name" value="AAA"/>
    <property type="match status" value="1"/>
</dbReference>
<keyword evidence="4" id="KW-0547">Nucleotide-binding</keyword>
<keyword evidence="5 9" id="KW-0067">ATP-binding</keyword>
<sequence length="282" mass="30551">MVDDILVRALLDERLLPIEEPEADFPETPPGGVSLTVRGLTKAFGSHAVLQGVDLHVRSGEFLSVIGKSGSGKSTLLRILAGLDEPNSGDVLFDSLPRAHSSHVARLMFQEPRLLPWARVIDNVEVGLGDRRYEAGAERHALAKLAAVGLESRARDWPSVLSGGQKQRVALARALASRPNVLALDEPLGALDALTRMDMQTLVEQVWQEQGFTAVLVTHDVTEAIVLGDRVVLIEDGVVTLELDVDLPRPRRRGSPEIAALEEQVLRRLFSDAGYVAQGSSS</sequence>
<dbReference type="Proteomes" id="UP000190092">
    <property type="component" value="Unassembled WGS sequence"/>
</dbReference>
<dbReference type="PANTHER" id="PTHR42788">
    <property type="entry name" value="TAURINE IMPORT ATP-BINDING PROTEIN-RELATED"/>
    <property type="match status" value="1"/>
</dbReference>
<dbReference type="PROSITE" id="PS00211">
    <property type="entry name" value="ABC_TRANSPORTER_1"/>
    <property type="match status" value="1"/>
</dbReference>
<feature type="domain" description="ABC transporter" evidence="8">
    <location>
        <begin position="35"/>
        <end position="261"/>
    </location>
</feature>
<dbReference type="InterPro" id="IPR050166">
    <property type="entry name" value="ABC_transporter_ATP-bind"/>
</dbReference>